<comment type="subcellular location">
    <subcellularLocation>
        <location evidence="1">Cell envelope</location>
    </subcellularLocation>
</comment>
<feature type="transmembrane region" description="Helical" evidence="2">
    <location>
        <begin position="93"/>
        <end position="110"/>
    </location>
</feature>
<accession>A0A832DDS6</accession>
<dbReference type="GO" id="GO:0006825">
    <property type="term" value="P:copper ion transport"/>
    <property type="evidence" value="ECO:0007669"/>
    <property type="project" value="InterPro"/>
</dbReference>
<evidence type="ECO:0000256" key="2">
    <source>
        <dbReference type="SAM" id="Phobius"/>
    </source>
</evidence>
<keyword evidence="2" id="KW-0812">Transmembrane</keyword>
<dbReference type="InterPro" id="IPR032694">
    <property type="entry name" value="CopC/D"/>
</dbReference>
<sequence>MKELILAVHILAATLWIGGMLFMVFVLSPYVRSLPNATEAFQKVGKRFSLVGTFIGLPVLFITGLLNMQNIGVSFFDLINRTSTYASTLHDKLHLFILTLILALVHDLYLGPRSHLNEKFRVLTRVVGLVNLIVGIFIVYLAAKLRFGG</sequence>
<feature type="transmembrane region" description="Helical" evidence="2">
    <location>
        <begin position="6"/>
        <end position="27"/>
    </location>
</feature>
<evidence type="ECO:0000256" key="1">
    <source>
        <dbReference type="ARBA" id="ARBA00004196"/>
    </source>
</evidence>
<feature type="transmembrane region" description="Helical" evidence="2">
    <location>
        <begin position="122"/>
        <end position="143"/>
    </location>
</feature>
<dbReference type="PANTHER" id="PTHR34820">
    <property type="entry name" value="INNER MEMBRANE PROTEIN YEBZ"/>
    <property type="match status" value="1"/>
</dbReference>
<protein>
    <submittedName>
        <fullName evidence="3">DUF4149 domain-containing protein</fullName>
    </submittedName>
</protein>
<name>A0A832DDS6_9AQUI</name>
<reference evidence="3" key="1">
    <citation type="journal article" date="2020" name="mSystems">
        <title>Genome- and Community-Level Interaction Insights into Carbon Utilization and Element Cycling Functions of Hydrothermarchaeota in Hydrothermal Sediment.</title>
        <authorList>
            <person name="Zhou Z."/>
            <person name="Liu Y."/>
            <person name="Xu W."/>
            <person name="Pan J."/>
            <person name="Luo Z.H."/>
            <person name="Li M."/>
        </authorList>
    </citation>
    <scope>NUCLEOTIDE SEQUENCE [LARGE SCALE GENOMIC DNA]</scope>
    <source>
        <strain evidence="3">SpSt-1257</strain>
    </source>
</reference>
<evidence type="ECO:0000313" key="3">
    <source>
        <dbReference type="EMBL" id="HEV09017.1"/>
    </source>
</evidence>
<keyword evidence="2" id="KW-1133">Transmembrane helix</keyword>
<comment type="caution">
    <text evidence="3">The sequence shown here is derived from an EMBL/GenBank/DDBJ whole genome shotgun (WGS) entry which is preliminary data.</text>
</comment>
<gene>
    <name evidence="3" type="ORF">ENO34_01305</name>
</gene>
<dbReference type="EMBL" id="DSFC01000070">
    <property type="protein sequence ID" value="HEV09017.1"/>
    <property type="molecule type" value="Genomic_DNA"/>
</dbReference>
<dbReference type="GO" id="GO:0005886">
    <property type="term" value="C:plasma membrane"/>
    <property type="evidence" value="ECO:0007669"/>
    <property type="project" value="TreeGrafter"/>
</dbReference>
<proteinExistence type="predicted"/>
<dbReference type="AlphaFoldDB" id="A0A832DDS6"/>
<keyword evidence="2" id="KW-0472">Membrane</keyword>
<organism evidence="3">
    <name type="scientific">Sulfurihydrogenibium azorense</name>
    <dbReference type="NCBI Taxonomy" id="309806"/>
    <lineage>
        <taxon>Bacteria</taxon>
        <taxon>Pseudomonadati</taxon>
        <taxon>Aquificota</taxon>
        <taxon>Aquificia</taxon>
        <taxon>Aquificales</taxon>
        <taxon>Hydrogenothermaceae</taxon>
        <taxon>Sulfurihydrogenibium</taxon>
    </lineage>
</organism>
<dbReference type="PANTHER" id="PTHR34820:SF4">
    <property type="entry name" value="INNER MEMBRANE PROTEIN YEBZ"/>
    <property type="match status" value="1"/>
</dbReference>
<dbReference type="Proteomes" id="UP000885621">
    <property type="component" value="Unassembled WGS sequence"/>
</dbReference>
<feature type="transmembrane region" description="Helical" evidence="2">
    <location>
        <begin position="48"/>
        <end position="68"/>
    </location>
</feature>
<dbReference type="GO" id="GO:0030313">
    <property type="term" value="C:cell envelope"/>
    <property type="evidence" value="ECO:0007669"/>
    <property type="project" value="UniProtKB-SubCell"/>
</dbReference>